<protein>
    <submittedName>
        <fullName evidence="1">Uncharacterized protein</fullName>
    </submittedName>
</protein>
<evidence type="ECO:0000313" key="1">
    <source>
        <dbReference type="EMBL" id="RNA43906.1"/>
    </source>
</evidence>
<dbReference type="EMBL" id="REGN01000173">
    <property type="protein sequence ID" value="RNA43906.1"/>
    <property type="molecule type" value="Genomic_DNA"/>
</dbReference>
<dbReference type="Proteomes" id="UP000276133">
    <property type="component" value="Unassembled WGS sequence"/>
</dbReference>
<sequence length="82" mass="9944">MSIMCPNRDVWSRERAIVPSYQFIMPDIKHKINAMNGRIKNHDFKLTFPLKAFFNKYLILALIHDFQNRNFLFSDLLWENIR</sequence>
<organism evidence="1 2">
    <name type="scientific">Brachionus plicatilis</name>
    <name type="common">Marine rotifer</name>
    <name type="synonym">Brachionus muelleri</name>
    <dbReference type="NCBI Taxonomy" id="10195"/>
    <lineage>
        <taxon>Eukaryota</taxon>
        <taxon>Metazoa</taxon>
        <taxon>Spiralia</taxon>
        <taxon>Gnathifera</taxon>
        <taxon>Rotifera</taxon>
        <taxon>Eurotatoria</taxon>
        <taxon>Monogononta</taxon>
        <taxon>Pseudotrocha</taxon>
        <taxon>Ploima</taxon>
        <taxon>Brachionidae</taxon>
        <taxon>Brachionus</taxon>
    </lineage>
</organism>
<accession>A0A3M7T7A1</accession>
<proteinExistence type="predicted"/>
<name>A0A3M7T7A1_BRAPC</name>
<comment type="caution">
    <text evidence="1">The sequence shown here is derived from an EMBL/GenBank/DDBJ whole genome shotgun (WGS) entry which is preliminary data.</text>
</comment>
<reference evidence="1 2" key="1">
    <citation type="journal article" date="2018" name="Sci. Rep.">
        <title>Genomic signatures of local adaptation to the degree of environmental predictability in rotifers.</title>
        <authorList>
            <person name="Franch-Gras L."/>
            <person name="Hahn C."/>
            <person name="Garcia-Roger E.M."/>
            <person name="Carmona M.J."/>
            <person name="Serra M."/>
            <person name="Gomez A."/>
        </authorList>
    </citation>
    <scope>NUCLEOTIDE SEQUENCE [LARGE SCALE GENOMIC DNA]</scope>
    <source>
        <strain evidence="1">HYR1</strain>
    </source>
</reference>
<dbReference type="AlphaFoldDB" id="A0A3M7T7A1"/>
<evidence type="ECO:0000313" key="2">
    <source>
        <dbReference type="Proteomes" id="UP000276133"/>
    </source>
</evidence>
<gene>
    <name evidence="1" type="ORF">BpHYR1_026165</name>
</gene>
<keyword evidence="2" id="KW-1185">Reference proteome</keyword>